<sequence length="417" mass="46350">MEPETDHSVRFVHFASRASKKRPRIDSGNSCIVSVQANERRLSRFINFLDTHKDLASYVRSLMVLSPMNDVDQLSLDGGGGGTDGLITPHTLVRIARRLPHLRRCQLYFVHVAHSPPDASCVVEDAPVDDSPIGLDVFHVFGSPRQETGPFLELLSHLRIDRLELELVTFLQGPNTSAPRSDTRTRQVAVRDIWMDLDTADDAPAGILSALSSALLPDTLQVFHCRWRYWEECTAVGSFLRNAGRSITDLGLNMSTVSWVEEAGGAIQREGWVRLNLASCPNVRTFRTSVRLPLACPSSDVANVKRGVTSYRNLFSLLPPTIQTVVLHMSHVQRSFDHLRLHHASHQNAARGLIPVDFSEIEEALLELPQLERVVLFMRSSEIMKQGGPEVVTTAFPGLHAQGILQVMTGAVRPNVR</sequence>
<keyword evidence="2" id="KW-1185">Reference proteome</keyword>
<accession>A0AAD7TQ23</accession>
<organism evidence="1 2">
    <name type="scientific">Trametes cubensis</name>
    <dbReference type="NCBI Taxonomy" id="1111947"/>
    <lineage>
        <taxon>Eukaryota</taxon>
        <taxon>Fungi</taxon>
        <taxon>Dikarya</taxon>
        <taxon>Basidiomycota</taxon>
        <taxon>Agaricomycotina</taxon>
        <taxon>Agaricomycetes</taxon>
        <taxon>Polyporales</taxon>
        <taxon>Polyporaceae</taxon>
        <taxon>Trametes</taxon>
    </lineage>
</organism>
<evidence type="ECO:0000313" key="1">
    <source>
        <dbReference type="EMBL" id="KAJ8474011.1"/>
    </source>
</evidence>
<gene>
    <name evidence="1" type="ORF">ONZ51_g7485</name>
</gene>
<evidence type="ECO:0000313" key="2">
    <source>
        <dbReference type="Proteomes" id="UP001215151"/>
    </source>
</evidence>
<protein>
    <submittedName>
        <fullName evidence="1">Uncharacterized protein</fullName>
    </submittedName>
</protein>
<proteinExistence type="predicted"/>
<reference evidence="1" key="1">
    <citation type="submission" date="2022-11" db="EMBL/GenBank/DDBJ databases">
        <title>Genome Sequence of Cubamyces cubensis.</title>
        <authorList>
            <person name="Buettner E."/>
        </authorList>
    </citation>
    <scope>NUCLEOTIDE SEQUENCE</scope>
    <source>
        <strain evidence="1">MPL-01</strain>
    </source>
</reference>
<dbReference type="EMBL" id="JAPEVG010000202">
    <property type="protein sequence ID" value="KAJ8474011.1"/>
    <property type="molecule type" value="Genomic_DNA"/>
</dbReference>
<comment type="caution">
    <text evidence="1">The sequence shown here is derived from an EMBL/GenBank/DDBJ whole genome shotgun (WGS) entry which is preliminary data.</text>
</comment>
<dbReference type="AlphaFoldDB" id="A0AAD7TQ23"/>
<dbReference type="Proteomes" id="UP001215151">
    <property type="component" value="Unassembled WGS sequence"/>
</dbReference>
<name>A0AAD7TQ23_9APHY</name>